<evidence type="ECO:0000256" key="7">
    <source>
        <dbReference type="ARBA" id="ARBA00022837"/>
    </source>
</evidence>
<dbReference type="InterPro" id="IPR036156">
    <property type="entry name" value="Beta-gal/glucu_dom_sf"/>
</dbReference>
<dbReference type="Pfam" id="PF16353">
    <property type="entry name" value="LacZ_4"/>
    <property type="match status" value="1"/>
</dbReference>
<dbReference type="eggNOG" id="COG3250">
    <property type="taxonomic scope" value="Bacteria"/>
</dbReference>
<dbReference type="SUPFAM" id="SSF51445">
    <property type="entry name" value="(Trans)glycosidases"/>
    <property type="match status" value="1"/>
</dbReference>
<dbReference type="FunFam" id="3.20.20.80:FF:000121">
    <property type="entry name" value="Beta-galactosidase"/>
    <property type="match status" value="1"/>
</dbReference>
<dbReference type="InterPro" id="IPR032312">
    <property type="entry name" value="LacZ_4"/>
</dbReference>
<dbReference type="Pfam" id="PF02837">
    <property type="entry name" value="Glyco_hydro_2_N"/>
    <property type="match status" value="1"/>
</dbReference>
<dbReference type="OrthoDB" id="9801077at2"/>
<dbReference type="STRING" id="679937.Bcop_0779"/>
<dbReference type="Proteomes" id="UP000018439">
    <property type="component" value="Chromosome"/>
</dbReference>
<dbReference type="PRINTS" id="PR00132">
    <property type="entry name" value="GLHYDRLASE2"/>
</dbReference>
<dbReference type="Pfam" id="PF00703">
    <property type="entry name" value="Glyco_hydro_2"/>
    <property type="match status" value="1"/>
</dbReference>
<dbReference type="SUPFAM" id="SSF49785">
    <property type="entry name" value="Galactose-binding domain-like"/>
    <property type="match status" value="1"/>
</dbReference>
<keyword evidence="10" id="KW-0732">Signal</keyword>
<dbReference type="InterPro" id="IPR017853">
    <property type="entry name" value="GH"/>
</dbReference>
<evidence type="ECO:0000256" key="3">
    <source>
        <dbReference type="ARBA" id="ARBA00007401"/>
    </source>
</evidence>
<dbReference type="SMART" id="SM01038">
    <property type="entry name" value="Bgal_small_N"/>
    <property type="match status" value="1"/>
</dbReference>
<dbReference type="Gene3D" id="2.60.120.260">
    <property type="entry name" value="Galactose-binding domain-like"/>
    <property type="match status" value="1"/>
</dbReference>
<dbReference type="GO" id="GO:0009341">
    <property type="term" value="C:beta-galactosidase complex"/>
    <property type="evidence" value="ECO:0007669"/>
    <property type="project" value="InterPro"/>
</dbReference>
<dbReference type="InterPro" id="IPR011013">
    <property type="entry name" value="Gal_mutarotase_sf_dom"/>
</dbReference>
<feature type="chain" id="PRO_5003308671" description="beta-galactosidase" evidence="10">
    <location>
        <begin position="27"/>
        <end position="1108"/>
    </location>
</feature>
<dbReference type="EMBL" id="CM001167">
    <property type="protein sequence ID" value="EGJ70995.1"/>
    <property type="molecule type" value="Genomic_DNA"/>
</dbReference>
<name>F3ZT33_9BACE</name>
<evidence type="ECO:0000256" key="6">
    <source>
        <dbReference type="ARBA" id="ARBA00022801"/>
    </source>
</evidence>
<evidence type="ECO:0000313" key="12">
    <source>
        <dbReference type="EMBL" id="EGJ70995.1"/>
    </source>
</evidence>
<dbReference type="Pfam" id="PF02929">
    <property type="entry name" value="Bgal_small_N"/>
    <property type="match status" value="1"/>
</dbReference>
<dbReference type="GO" id="GO:0030246">
    <property type="term" value="F:carbohydrate binding"/>
    <property type="evidence" value="ECO:0007669"/>
    <property type="project" value="InterPro"/>
</dbReference>
<evidence type="ECO:0000256" key="4">
    <source>
        <dbReference type="ARBA" id="ARBA00011245"/>
    </source>
</evidence>
<feature type="signal peptide" evidence="10">
    <location>
        <begin position="1"/>
        <end position="26"/>
    </location>
</feature>
<comment type="subunit">
    <text evidence="4">Monomer.</text>
</comment>
<dbReference type="SUPFAM" id="SSF49303">
    <property type="entry name" value="beta-Galactosidase/glucuronidase domain"/>
    <property type="match status" value="2"/>
</dbReference>
<evidence type="ECO:0000259" key="11">
    <source>
        <dbReference type="SMART" id="SM01038"/>
    </source>
</evidence>
<dbReference type="PANTHER" id="PTHR46323:SF2">
    <property type="entry name" value="BETA-GALACTOSIDASE"/>
    <property type="match status" value="1"/>
</dbReference>
<dbReference type="InterPro" id="IPR013783">
    <property type="entry name" value="Ig-like_fold"/>
</dbReference>
<dbReference type="InterPro" id="IPR006101">
    <property type="entry name" value="Glyco_hydro_2"/>
</dbReference>
<accession>F3ZT33</accession>
<keyword evidence="7" id="KW-0106">Calcium</keyword>
<evidence type="ECO:0000256" key="5">
    <source>
        <dbReference type="ARBA" id="ARBA00012756"/>
    </source>
</evidence>
<keyword evidence="6 12" id="KW-0378">Hydrolase</keyword>
<dbReference type="InterPro" id="IPR006102">
    <property type="entry name" value="Ig-like_GH2"/>
</dbReference>
<dbReference type="EC" id="3.2.1.23" evidence="5"/>
<dbReference type="Gene3D" id="2.70.98.10">
    <property type="match status" value="1"/>
</dbReference>
<dbReference type="GO" id="GO:0005990">
    <property type="term" value="P:lactose catabolic process"/>
    <property type="evidence" value="ECO:0007669"/>
    <property type="project" value="TreeGrafter"/>
</dbReference>
<evidence type="ECO:0000256" key="1">
    <source>
        <dbReference type="ARBA" id="ARBA00001412"/>
    </source>
</evidence>
<dbReference type="PANTHER" id="PTHR46323">
    <property type="entry name" value="BETA-GALACTOSIDASE"/>
    <property type="match status" value="1"/>
</dbReference>
<comment type="catalytic activity">
    <reaction evidence="1">
        <text>Hydrolysis of terminal non-reducing beta-D-galactose residues in beta-D-galactosides.</text>
        <dbReference type="EC" id="3.2.1.23"/>
    </reaction>
</comment>
<dbReference type="InterPro" id="IPR004199">
    <property type="entry name" value="B-gal_small/dom_5"/>
</dbReference>
<gene>
    <name evidence="12" type="ORF">Bcop_0779</name>
</gene>
<proteinExistence type="inferred from homology"/>
<feature type="domain" description="Beta galactosidase small chain/" evidence="11">
    <location>
        <begin position="776"/>
        <end position="1106"/>
    </location>
</feature>
<dbReference type="GO" id="GO:0004565">
    <property type="term" value="F:beta-galactosidase activity"/>
    <property type="evidence" value="ECO:0007669"/>
    <property type="project" value="UniProtKB-EC"/>
</dbReference>
<dbReference type="AlphaFoldDB" id="F3ZT33"/>
<evidence type="ECO:0000313" key="13">
    <source>
        <dbReference type="Proteomes" id="UP000018439"/>
    </source>
</evidence>
<keyword evidence="13" id="KW-1185">Reference proteome</keyword>
<keyword evidence="8 12" id="KW-0326">Glycosidase</keyword>
<dbReference type="InterPro" id="IPR050347">
    <property type="entry name" value="Bact_Beta-galactosidase"/>
</dbReference>
<evidence type="ECO:0000256" key="9">
    <source>
        <dbReference type="ARBA" id="ARBA00032230"/>
    </source>
</evidence>
<evidence type="ECO:0000256" key="8">
    <source>
        <dbReference type="ARBA" id="ARBA00023295"/>
    </source>
</evidence>
<comment type="similarity">
    <text evidence="3">Belongs to the glycosyl hydrolase 2 family.</text>
</comment>
<dbReference type="SUPFAM" id="SSF74650">
    <property type="entry name" value="Galactose mutarotase-like"/>
    <property type="match status" value="1"/>
</dbReference>
<organism evidence="12 13">
    <name type="scientific">Bacteroides coprosuis DSM 18011</name>
    <dbReference type="NCBI Taxonomy" id="679937"/>
    <lineage>
        <taxon>Bacteria</taxon>
        <taxon>Pseudomonadati</taxon>
        <taxon>Bacteroidota</taxon>
        <taxon>Bacteroidia</taxon>
        <taxon>Bacteroidales</taxon>
        <taxon>Bacteroidaceae</taxon>
        <taxon>Bacteroides</taxon>
    </lineage>
</organism>
<evidence type="ECO:0000256" key="2">
    <source>
        <dbReference type="ARBA" id="ARBA00001913"/>
    </source>
</evidence>
<dbReference type="Pfam" id="PF02836">
    <property type="entry name" value="Glyco_hydro_2_C"/>
    <property type="match status" value="1"/>
</dbReference>
<dbReference type="HOGENOM" id="CLU_002346_1_1_10"/>
<dbReference type="Gene3D" id="3.20.20.80">
    <property type="entry name" value="Glycosidases"/>
    <property type="match status" value="1"/>
</dbReference>
<dbReference type="Gene3D" id="2.60.40.10">
    <property type="entry name" value="Immunoglobulins"/>
    <property type="match status" value="2"/>
</dbReference>
<dbReference type="InterPro" id="IPR006104">
    <property type="entry name" value="Glyco_hydro_2_N"/>
</dbReference>
<sequence length="1108" mass="128283">MKSTFLRRHILFFLFLVIVKPSIAFAQNNPEIPFWKDIQTVSIHKEYPRTSFMSYDNKKEALSSSFMDSPFVKLLNGTWKFYYVDSYKNLPKNITDTNISTNDWSDITVPGNWEVQGHGTAIYTNHGYEFQPRNPQPPLLPEGTPVGVYRRDFDIPSNWDNRDIFLHIAGAKSGLYVYVNGKEVGYSEDSKNPAEFLINDYLKTGKNILTLKIFRWSTGSYLECQDFWRISGIERDVYLFSQPKTSIRDFYVKSSLSDDYKNGDFKIQVDLRNSKNQSQKVEVLYELIDDKGKTIASDEKTTWVEKAEKVIFTKEIPLVKTWTSESPNLYKLLLSVKENGIVTEVIPFNVGFRKIEIKDIVVDGKKHNLFLVNGQPIKLKGVNIHEHNPKTGHYVTEELMRKDFELMKQHNINTVRLCHYPQSRRFYELCDEYGLYVYDEANIESHGIYYDLKKGGTLGNNPEWLKPHLDRTINMYERNKNYPSLTIWSLGNEAGNGYNFYQTYLWMKNADKEWMNRPVNYERALWEWNTDMYVPQYPSAKWLNAIGEKGSDRPVVPSEYSHAMGNSNGNLSDQWEAIYKYPNLQGGYIWDWVDQGIQEYDLDGKPYWTYGGDYGVDMPSDGNFLCNGLVNPDRTPHPALAEVKYVHQNIGFKVINPERGEVEITNRHYFSTLDNYKIIAQLTQEGKVIKQKEIKVSLNPQESTIVNTYGTSDVKNNTVSEYFVNFIVTTKNAEILVPSNFIVATDQFKIPTQKTAQPLNTKGPKLSVDNSEKSIIVRSSKIQFIFNKTTGIVSSYQINGKEYFHEGFGIQPNFWRAPNDNDYGNGAPKRLQIWKEASKDFNVVDTQISEEKDHILLSVNYLLPAGNLYIINYKIYPSGVLQTHITFTSTDAKPNEIEISEATRTATFTPGNEALRKNSTNLEVPRIGIRFRVPQEMNLIQYFGRGPHENYTDRNASAFVGLYQTKVEEMYYPYVRPQENGHHTDTRWLELKNKNNQKIRINAEATFGFNALRNSIEDFDSEEAIQHPYQWNNFSAEEIANKDENKAKNVLRRMHHINDITPRNFIEVCLDLRQQGVAGYDSWGDRPEPEHTLPANQEYQWGFTIIPQ</sequence>
<dbReference type="InterPro" id="IPR008979">
    <property type="entry name" value="Galactose-bd-like_sf"/>
</dbReference>
<dbReference type="InterPro" id="IPR014718">
    <property type="entry name" value="GH-type_carb-bd"/>
</dbReference>
<protein>
    <recommendedName>
        <fullName evidence="5">beta-galactosidase</fullName>
        <ecNumber evidence="5">3.2.1.23</ecNumber>
    </recommendedName>
    <alternativeName>
        <fullName evidence="9">Lactase</fullName>
    </alternativeName>
</protein>
<dbReference type="InterPro" id="IPR006103">
    <property type="entry name" value="Glyco_hydro_2_cat"/>
</dbReference>
<reference evidence="12 13" key="1">
    <citation type="journal article" date="2011" name="Stand. Genomic Sci.">
        <title>Non-contiguous finished genome sequence of Bacteroides coprosuis type strain (PC139).</title>
        <authorList>
            <person name="Land M."/>
            <person name="Held B."/>
            <person name="Gronow S."/>
            <person name="Abt B."/>
            <person name="Lucas S."/>
            <person name="Del Rio T.G."/>
            <person name="Nolan M."/>
            <person name="Tice H."/>
            <person name="Cheng J.F."/>
            <person name="Pitluck S."/>
            <person name="Liolios K."/>
            <person name="Pagani I."/>
            <person name="Ivanova N."/>
            <person name="Mavromatis K."/>
            <person name="Mikhailova N."/>
            <person name="Pati A."/>
            <person name="Tapia R."/>
            <person name="Han C."/>
            <person name="Goodwin L."/>
            <person name="Chen A."/>
            <person name="Palaniappan K."/>
            <person name="Hauser L."/>
            <person name="Brambilla E.M."/>
            <person name="Rohde M."/>
            <person name="Goker M."/>
            <person name="Detter J.C."/>
            <person name="Woyke T."/>
            <person name="Bristow J."/>
            <person name="Eisen J.A."/>
            <person name="Markowitz V."/>
            <person name="Hugenholtz P."/>
            <person name="Kyrpides N.C."/>
            <person name="Klenk H.P."/>
            <person name="Lapidus A."/>
        </authorList>
    </citation>
    <scope>NUCLEOTIDE SEQUENCE [LARGE SCALE GENOMIC DNA]</scope>
    <source>
        <strain evidence="12 13">DSM 18011</strain>
    </source>
</reference>
<evidence type="ECO:0000256" key="10">
    <source>
        <dbReference type="SAM" id="SignalP"/>
    </source>
</evidence>
<comment type="cofactor">
    <cofactor evidence="2">
        <name>Ca(2+)</name>
        <dbReference type="ChEBI" id="CHEBI:29108"/>
    </cofactor>
</comment>